<dbReference type="EMBL" id="LXQA011099583">
    <property type="protein sequence ID" value="MCI84800.1"/>
    <property type="molecule type" value="Genomic_DNA"/>
</dbReference>
<name>A0A392VE72_9FABA</name>
<keyword evidence="2" id="KW-1185">Reference proteome</keyword>
<dbReference type="AlphaFoldDB" id="A0A392VE72"/>
<evidence type="ECO:0000313" key="1">
    <source>
        <dbReference type="EMBL" id="MCI84800.1"/>
    </source>
</evidence>
<sequence length="22" mass="2551">NGEKKWDTPYISEAFAFYKANA</sequence>
<organism evidence="1 2">
    <name type="scientific">Trifolium medium</name>
    <dbReference type="NCBI Taxonomy" id="97028"/>
    <lineage>
        <taxon>Eukaryota</taxon>
        <taxon>Viridiplantae</taxon>
        <taxon>Streptophyta</taxon>
        <taxon>Embryophyta</taxon>
        <taxon>Tracheophyta</taxon>
        <taxon>Spermatophyta</taxon>
        <taxon>Magnoliopsida</taxon>
        <taxon>eudicotyledons</taxon>
        <taxon>Gunneridae</taxon>
        <taxon>Pentapetalae</taxon>
        <taxon>rosids</taxon>
        <taxon>fabids</taxon>
        <taxon>Fabales</taxon>
        <taxon>Fabaceae</taxon>
        <taxon>Papilionoideae</taxon>
        <taxon>50 kb inversion clade</taxon>
        <taxon>NPAAA clade</taxon>
        <taxon>Hologalegina</taxon>
        <taxon>IRL clade</taxon>
        <taxon>Trifolieae</taxon>
        <taxon>Trifolium</taxon>
    </lineage>
</organism>
<proteinExistence type="predicted"/>
<reference evidence="1 2" key="1">
    <citation type="journal article" date="2018" name="Front. Plant Sci.">
        <title>Red Clover (Trifolium pratense) and Zigzag Clover (T. medium) - A Picture of Genomic Similarities and Differences.</title>
        <authorList>
            <person name="Dluhosova J."/>
            <person name="Istvanek J."/>
            <person name="Nedelnik J."/>
            <person name="Repkova J."/>
        </authorList>
    </citation>
    <scope>NUCLEOTIDE SEQUENCE [LARGE SCALE GENOMIC DNA]</scope>
    <source>
        <strain evidence="2">cv. 10/8</strain>
        <tissue evidence="1">Leaf</tissue>
    </source>
</reference>
<comment type="caution">
    <text evidence="1">The sequence shown here is derived from an EMBL/GenBank/DDBJ whole genome shotgun (WGS) entry which is preliminary data.</text>
</comment>
<dbReference type="Proteomes" id="UP000265520">
    <property type="component" value="Unassembled WGS sequence"/>
</dbReference>
<protein>
    <submittedName>
        <fullName evidence="1">Uncharacterized protein</fullName>
    </submittedName>
</protein>
<evidence type="ECO:0000313" key="2">
    <source>
        <dbReference type="Proteomes" id="UP000265520"/>
    </source>
</evidence>
<accession>A0A392VE72</accession>
<feature type="non-terminal residue" evidence="1">
    <location>
        <position position="1"/>
    </location>
</feature>